<dbReference type="EMBL" id="CP143578">
    <property type="protein sequence ID" value="WVN21614.1"/>
    <property type="molecule type" value="Genomic_DNA"/>
</dbReference>
<sequence>MHEAITENLACILNNYKLRSSCGGSEDAITIDNKKVQIKATSNYDDDLTSFGPKSTFDILEFLRSNLEEDEFYCYRIPIENLGIIRVNKYKTFNQKQSLGQRPRFSIIEKIIKNENQKCYAIIDMKTGDVEIF</sequence>
<dbReference type="Proteomes" id="UP001431935">
    <property type="component" value="Chromosome"/>
</dbReference>
<proteinExistence type="predicted"/>
<organism evidence="1 2">
    <name type="scientific">Metamycoplasma gateae</name>
    <dbReference type="NCBI Taxonomy" id="35769"/>
    <lineage>
        <taxon>Bacteria</taxon>
        <taxon>Bacillati</taxon>
        <taxon>Mycoplasmatota</taxon>
        <taxon>Mycoplasmoidales</taxon>
        <taxon>Metamycoplasmataceae</taxon>
        <taxon>Metamycoplasma</taxon>
    </lineage>
</organism>
<keyword evidence="1" id="KW-0378">Hydrolase</keyword>
<gene>
    <name evidence="1" type="ORF">V2E26_01310</name>
</gene>
<reference evidence="1" key="1">
    <citation type="submission" date="2024-01" db="EMBL/GenBank/DDBJ databases">
        <title>Complete genome sequence of Mycoplasma gateae strain 3700.</title>
        <authorList>
            <person name="Spergser J."/>
        </authorList>
    </citation>
    <scope>NUCLEOTIDE SEQUENCE [LARGE SCALE GENOMIC DNA]</scope>
    <source>
        <strain evidence="1">3700</strain>
    </source>
</reference>
<dbReference type="InterPro" id="IPR019037">
    <property type="entry name" value="Restrct_endonuc_II_Bsp6I"/>
</dbReference>
<dbReference type="GO" id="GO:0004386">
    <property type="term" value="F:helicase activity"/>
    <property type="evidence" value="ECO:0007669"/>
    <property type="project" value="UniProtKB-KW"/>
</dbReference>
<dbReference type="GO" id="GO:0003743">
    <property type="term" value="F:translation initiation factor activity"/>
    <property type="evidence" value="ECO:0007669"/>
    <property type="project" value="UniProtKB-KW"/>
</dbReference>
<dbReference type="Pfam" id="PF09504">
    <property type="entry name" value="RE_Bsp6I"/>
    <property type="match status" value="1"/>
</dbReference>
<dbReference type="GO" id="GO:0004519">
    <property type="term" value="F:endonuclease activity"/>
    <property type="evidence" value="ECO:0007669"/>
    <property type="project" value="UniProtKB-KW"/>
</dbReference>
<accession>A0ABZ2AHM3</accession>
<keyword evidence="2" id="KW-1185">Reference proteome</keyword>
<name>A0ABZ2AHM3_9BACT</name>
<evidence type="ECO:0000313" key="2">
    <source>
        <dbReference type="Proteomes" id="UP001431935"/>
    </source>
</evidence>
<keyword evidence="1" id="KW-0255">Endonuclease</keyword>
<protein>
    <submittedName>
        <fullName evidence="1">Bsp6I family restriction endonuclease</fullName>
    </submittedName>
</protein>
<keyword evidence="1" id="KW-0540">Nuclease</keyword>
<evidence type="ECO:0000313" key="1">
    <source>
        <dbReference type="EMBL" id="WVN21614.1"/>
    </source>
</evidence>
<dbReference type="RefSeq" id="WP_330463645.1">
    <property type="nucleotide sequence ID" value="NZ_CP143578.1"/>
</dbReference>